<evidence type="ECO:0000256" key="1">
    <source>
        <dbReference type="SAM" id="MobiDB-lite"/>
    </source>
</evidence>
<protein>
    <recommendedName>
        <fullName evidence="3">PDZ domain-containing protein</fullName>
    </recommendedName>
</protein>
<feature type="domain" description="PDZ" evidence="3">
    <location>
        <begin position="136"/>
        <end position="219"/>
    </location>
</feature>
<gene>
    <name evidence="4" type="ORF">GCM10011509_12110</name>
</gene>
<comment type="caution">
    <text evidence="4">The sequence shown here is derived from an EMBL/GenBank/DDBJ whole genome shotgun (WGS) entry which is preliminary data.</text>
</comment>
<keyword evidence="2" id="KW-0472">Membrane</keyword>
<evidence type="ECO:0000259" key="3">
    <source>
        <dbReference type="PROSITE" id="PS50106"/>
    </source>
</evidence>
<dbReference type="PROSITE" id="PS50106">
    <property type="entry name" value="PDZ"/>
    <property type="match status" value="1"/>
</dbReference>
<dbReference type="SUPFAM" id="SSF50156">
    <property type="entry name" value="PDZ domain-like"/>
    <property type="match status" value="1"/>
</dbReference>
<dbReference type="InterPro" id="IPR036034">
    <property type="entry name" value="PDZ_sf"/>
</dbReference>
<dbReference type="RefSeq" id="WP_022920302.1">
    <property type="nucleotide sequence ID" value="NZ_BMLB01000002.1"/>
</dbReference>
<proteinExistence type="predicted"/>
<dbReference type="InterPro" id="IPR008269">
    <property type="entry name" value="Lon_proteolytic"/>
</dbReference>
<dbReference type="InterPro" id="IPR014721">
    <property type="entry name" value="Ribsml_uS5_D2-typ_fold_subgr"/>
</dbReference>
<dbReference type="Pfam" id="PF13180">
    <property type="entry name" value="PDZ_2"/>
    <property type="match status" value="1"/>
</dbReference>
<reference evidence="5" key="1">
    <citation type="journal article" date="2019" name="Int. J. Syst. Evol. Microbiol.">
        <title>The Global Catalogue of Microorganisms (GCM) 10K type strain sequencing project: providing services to taxonomists for standard genome sequencing and annotation.</title>
        <authorList>
            <consortium name="The Broad Institute Genomics Platform"/>
            <consortium name="The Broad Institute Genome Sequencing Center for Infectious Disease"/>
            <person name="Wu L."/>
            <person name="Ma J."/>
        </authorList>
    </citation>
    <scope>NUCLEOTIDE SEQUENCE [LARGE SCALE GENOMIC DNA]</scope>
    <source>
        <strain evidence="5">CGMCC 1.5362</strain>
    </source>
</reference>
<dbReference type="InterPro" id="IPR020568">
    <property type="entry name" value="Ribosomal_Su5_D2-typ_SF"/>
</dbReference>
<evidence type="ECO:0000313" key="4">
    <source>
        <dbReference type="EMBL" id="GGK65455.1"/>
    </source>
</evidence>
<organism evidence="4 5">
    <name type="scientific">Ornithinimicrobium pekingense</name>
    <dbReference type="NCBI Taxonomy" id="384677"/>
    <lineage>
        <taxon>Bacteria</taxon>
        <taxon>Bacillati</taxon>
        <taxon>Actinomycetota</taxon>
        <taxon>Actinomycetes</taxon>
        <taxon>Micrococcales</taxon>
        <taxon>Ornithinimicrobiaceae</taxon>
        <taxon>Ornithinimicrobium</taxon>
    </lineage>
</organism>
<feature type="transmembrane region" description="Helical" evidence="2">
    <location>
        <begin position="29"/>
        <end position="47"/>
    </location>
</feature>
<dbReference type="SUPFAM" id="SSF54211">
    <property type="entry name" value="Ribosomal protein S5 domain 2-like"/>
    <property type="match status" value="1"/>
</dbReference>
<dbReference type="SMART" id="SM00228">
    <property type="entry name" value="PDZ"/>
    <property type="match status" value="1"/>
</dbReference>
<dbReference type="Proteomes" id="UP000662111">
    <property type="component" value="Unassembled WGS sequence"/>
</dbReference>
<feature type="region of interest" description="Disordered" evidence="1">
    <location>
        <begin position="1"/>
        <end position="21"/>
    </location>
</feature>
<accession>A0ABQ2F5Z9</accession>
<dbReference type="Pfam" id="PF05362">
    <property type="entry name" value="Lon_C"/>
    <property type="match status" value="1"/>
</dbReference>
<keyword evidence="2" id="KW-1133">Transmembrane helix</keyword>
<dbReference type="InterPro" id="IPR027065">
    <property type="entry name" value="Lon_Prtase"/>
</dbReference>
<dbReference type="Gene3D" id="3.30.230.10">
    <property type="match status" value="1"/>
</dbReference>
<keyword evidence="2" id="KW-0812">Transmembrane</keyword>
<dbReference type="PANTHER" id="PTHR10046">
    <property type="entry name" value="ATP DEPENDENT LON PROTEASE FAMILY MEMBER"/>
    <property type="match status" value="1"/>
</dbReference>
<evidence type="ECO:0000256" key="2">
    <source>
        <dbReference type="SAM" id="Phobius"/>
    </source>
</evidence>
<dbReference type="EMBL" id="BMLB01000002">
    <property type="protein sequence ID" value="GGK65455.1"/>
    <property type="molecule type" value="Genomic_DNA"/>
</dbReference>
<name>A0ABQ2F5Z9_9MICO</name>
<dbReference type="InterPro" id="IPR001478">
    <property type="entry name" value="PDZ"/>
</dbReference>
<keyword evidence="5" id="KW-1185">Reference proteome</keyword>
<sequence length="386" mass="40532">MSAEYHEGYAQPSERPPHTGISRRSGSGLVLLVVAVLVAAALNWITVDRVVYLPGPLYDTLGTLDDEPVVSVDEDLDTYPTEGSLYFTTVRLDGGPGEEVTAWEWLRAGLDPSRSVYPREQVFPPDVTAEQVREQNSELMRHSQDDAAVVGLRAAGIEVPEDIVVAQVIADAPADGVLHVDDQIVRVEGEAVTDTETVRSRLQAVEPGESAAITVLREGEELEIDVPTKRDEETGRTVVGVYLAPRYDMPYEVEVQAGNVGGPSAGLMFSLAVYDTLTPGALTGGASIAGTGTISGQGAVGPISGVQQKMFASGQAGADLFLAPVANCDEVVGAEPRGLAVVPVATFDEALGYVEQVAAAQDGSSPDLPTCEQVLQEADDATSTGG</sequence>
<evidence type="ECO:0000313" key="5">
    <source>
        <dbReference type="Proteomes" id="UP000662111"/>
    </source>
</evidence>